<keyword evidence="8 10" id="KW-1133">Transmembrane helix</keyword>
<name>A0A8C6K7N6_NOTFU</name>
<dbReference type="GO" id="GO:0005886">
    <property type="term" value="C:plasma membrane"/>
    <property type="evidence" value="ECO:0007669"/>
    <property type="project" value="UniProtKB-SubCell"/>
</dbReference>
<evidence type="ECO:0000256" key="8">
    <source>
        <dbReference type="ARBA" id="ARBA00022989"/>
    </source>
</evidence>
<dbReference type="GO" id="GO:0005923">
    <property type="term" value="C:bicellular tight junction"/>
    <property type="evidence" value="ECO:0007669"/>
    <property type="project" value="UniProtKB-SubCell"/>
</dbReference>
<evidence type="ECO:0000313" key="11">
    <source>
        <dbReference type="Ensembl" id="ENSNFUP00015000920.1"/>
    </source>
</evidence>
<protein>
    <submittedName>
        <fullName evidence="11">Claudin 10e</fullName>
    </submittedName>
</protein>
<reference evidence="11" key="2">
    <citation type="submission" date="2025-08" db="UniProtKB">
        <authorList>
            <consortium name="Ensembl"/>
        </authorList>
    </citation>
    <scope>IDENTIFICATION</scope>
</reference>
<evidence type="ECO:0000256" key="5">
    <source>
        <dbReference type="ARBA" id="ARBA00022475"/>
    </source>
</evidence>
<dbReference type="Gene3D" id="1.20.140.150">
    <property type="match status" value="1"/>
</dbReference>
<dbReference type="AlphaFoldDB" id="A0A8C6K7N6"/>
<comment type="subcellular location">
    <subcellularLocation>
        <location evidence="1">Cell junction</location>
        <location evidence="1">Tight junction</location>
    </subcellularLocation>
    <subcellularLocation>
        <location evidence="2">Cell membrane</location>
        <topology evidence="2">Multi-pass membrane protein</topology>
    </subcellularLocation>
</comment>
<keyword evidence="7" id="KW-0965">Cell junction</keyword>
<keyword evidence="4" id="KW-0796">Tight junction</keyword>
<feature type="transmembrane region" description="Helical" evidence="10">
    <location>
        <begin position="166"/>
        <end position="185"/>
    </location>
</feature>
<sequence>MKIRVVQIWGFLMTVLGWIFVACTLAMEGWKISAIGGMGGSAVMKVAWYWSSLWRSCYTDSTAVTNCRDFPVLWSVNGYVQIVRGLLMGALSVGMLGFVLSLLGMECTYIGGKEKSKYRKICTGGCCHILSGVLSISAYAVYATYVSMENLDADITNLSYDLGTPLFLGWVGSVIQLAGGFFYLWSVCKSLLTVGSPESVKKNMLAATTSNLGQTTRPSSEIAAAEDGVALYCLCPPC</sequence>
<keyword evidence="5" id="KW-1003">Cell membrane</keyword>
<dbReference type="Ensembl" id="ENSNFUT00015001007.1">
    <property type="protein sequence ID" value="ENSNFUP00015000920.1"/>
    <property type="gene ID" value="ENSNFUG00015000554.1"/>
</dbReference>
<keyword evidence="12" id="KW-1185">Reference proteome</keyword>
<dbReference type="GeneTree" id="ENSGT00940000166422"/>
<reference evidence="11" key="3">
    <citation type="submission" date="2025-09" db="UniProtKB">
        <authorList>
            <consortium name="Ensembl"/>
        </authorList>
    </citation>
    <scope>IDENTIFICATION</scope>
</reference>
<evidence type="ECO:0000256" key="9">
    <source>
        <dbReference type="ARBA" id="ARBA00023136"/>
    </source>
</evidence>
<dbReference type="Pfam" id="PF00822">
    <property type="entry name" value="PMP22_Claudin"/>
    <property type="match status" value="1"/>
</dbReference>
<evidence type="ECO:0000256" key="7">
    <source>
        <dbReference type="ARBA" id="ARBA00022949"/>
    </source>
</evidence>
<dbReference type="Proteomes" id="UP000694548">
    <property type="component" value="Chromosome sgr06"/>
</dbReference>
<feature type="transmembrane region" description="Helical" evidence="10">
    <location>
        <begin position="126"/>
        <end position="146"/>
    </location>
</feature>
<feature type="transmembrane region" description="Helical" evidence="10">
    <location>
        <begin position="82"/>
        <end position="105"/>
    </location>
</feature>
<keyword evidence="6 10" id="KW-0812">Transmembrane</keyword>
<dbReference type="PANTHER" id="PTHR12002">
    <property type="entry name" value="CLAUDIN"/>
    <property type="match status" value="1"/>
</dbReference>
<evidence type="ECO:0000313" key="12">
    <source>
        <dbReference type="Proteomes" id="UP000694548"/>
    </source>
</evidence>
<evidence type="ECO:0000256" key="6">
    <source>
        <dbReference type="ARBA" id="ARBA00022692"/>
    </source>
</evidence>
<dbReference type="InterPro" id="IPR006187">
    <property type="entry name" value="Claudin"/>
</dbReference>
<dbReference type="InterPro" id="IPR004031">
    <property type="entry name" value="PMP22/EMP/MP20/Claudin"/>
</dbReference>
<keyword evidence="9 10" id="KW-0472">Membrane</keyword>
<comment type="similarity">
    <text evidence="3">Belongs to the claudin family.</text>
</comment>
<evidence type="ECO:0000256" key="2">
    <source>
        <dbReference type="ARBA" id="ARBA00004651"/>
    </source>
</evidence>
<evidence type="ECO:0000256" key="4">
    <source>
        <dbReference type="ARBA" id="ARBA00022427"/>
    </source>
</evidence>
<proteinExistence type="inferred from homology"/>
<feature type="transmembrane region" description="Helical" evidence="10">
    <location>
        <begin position="6"/>
        <end position="25"/>
    </location>
</feature>
<reference evidence="11" key="1">
    <citation type="submission" date="2014-08" db="EMBL/GenBank/DDBJ databases">
        <authorList>
            <person name="Senf B."/>
            <person name="Petzold A."/>
            <person name="Downie B.R."/>
            <person name="Koch P."/>
            <person name="Platzer M."/>
        </authorList>
    </citation>
    <scope>NUCLEOTIDE SEQUENCE [LARGE SCALE GENOMIC DNA]</scope>
    <source>
        <strain evidence="11">GRZ</strain>
    </source>
</reference>
<evidence type="ECO:0000256" key="10">
    <source>
        <dbReference type="SAM" id="Phobius"/>
    </source>
</evidence>
<evidence type="ECO:0000256" key="3">
    <source>
        <dbReference type="ARBA" id="ARBA00008295"/>
    </source>
</evidence>
<accession>A0A8C6K7N6</accession>
<evidence type="ECO:0000256" key="1">
    <source>
        <dbReference type="ARBA" id="ARBA00004435"/>
    </source>
</evidence>
<dbReference type="GO" id="GO:0005198">
    <property type="term" value="F:structural molecule activity"/>
    <property type="evidence" value="ECO:0007669"/>
    <property type="project" value="InterPro"/>
</dbReference>
<organism evidence="11 12">
    <name type="scientific">Nothobranchius furzeri</name>
    <name type="common">Turquoise killifish</name>
    <dbReference type="NCBI Taxonomy" id="105023"/>
    <lineage>
        <taxon>Eukaryota</taxon>
        <taxon>Metazoa</taxon>
        <taxon>Chordata</taxon>
        <taxon>Craniata</taxon>
        <taxon>Vertebrata</taxon>
        <taxon>Euteleostomi</taxon>
        <taxon>Actinopterygii</taxon>
        <taxon>Neopterygii</taxon>
        <taxon>Teleostei</taxon>
        <taxon>Neoteleostei</taxon>
        <taxon>Acanthomorphata</taxon>
        <taxon>Ovalentaria</taxon>
        <taxon>Atherinomorphae</taxon>
        <taxon>Cyprinodontiformes</taxon>
        <taxon>Nothobranchiidae</taxon>
        <taxon>Nothobranchius</taxon>
    </lineage>
</organism>
<dbReference type="PRINTS" id="PR01077">
    <property type="entry name" value="CLAUDIN"/>
</dbReference>
<dbReference type="PROSITE" id="PS51257">
    <property type="entry name" value="PROKAR_LIPOPROTEIN"/>
    <property type="match status" value="1"/>
</dbReference>